<reference evidence="2 3" key="1">
    <citation type="submission" date="2019-05" db="EMBL/GenBank/DDBJ databases">
        <title>Another draft genome of Portunus trituberculatus and its Hox gene families provides insights of decapod evolution.</title>
        <authorList>
            <person name="Jeong J.-H."/>
            <person name="Song I."/>
            <person name="Kim S."/>
            <person name="Choi T."/>
            <person name="Kim D."/>
            <person name="Ryu S."/>
            <person name="Kim W."/>
        </authorList>
    </citation>
    <scope>NUCLEOTIDE SEQUENCE [LARGE SCALE GENOMIC DNA]</scope>
    <source>
        <tissue evidence="2">Muscle</tissue>
    </source>
</reference>
<dbReference type="EMBL" id="VSRR010014679">
    <property type="protein sequence ID" value="MPC57306.1"/>
    <property type="molecule type" value="Genomic_DNA"/>
</dbReference>
<protein>
    <submittedName>
        <fullName evidence="2">Uncharacterized protein</fullName>
    </submittedName>
</protein>
<dbReference type="Proteomes" id="UP000324222">
    <property type="component" value="Unassembled WGS sequence"/>
</dbReference>
<organism evidence="2 3">
    <name type="scientific">Portunus trituberculatus</name>
    <name type="common">Swimming crab</name>
    <name type="synonym">Neptunus trituberculatus</name>
    <dbReference type="NCBI Taxonomy" id="210409"/>
    <lineage>
        <taxon>Eukaryota</taxon>
        <taxon>Metazoa</taxon>
        <taxon>Ecdysozoa</taxon>
        <taxon>Arthropoda</taxon>
        <taxon>Crustacea</taxon>
        <taxon>Multicrustacea</taxon>
        <taxon>Malacostraca</taxon>
        <taxon>Eumalacostraca</taxon>
        <taxon>Eucarida</taxon>
        <taxon>Decapoda</taxon>
        <taxon>Pleocyemata</taxon>
        <taxon>Brachyura</taxon>
        <taxon>Eubrachyura</taxon>
        <taxon>Portunoidea</taxon>
        <taxon>Portunidae</taxon>
        <taxon>Portuninae</taxon>
        <taxon>Portunus</taxon>
    </lineage>
</organism>
<comment type="caution">
    <text evidence="2">The sequence shown here is derived from an EMBL/GenBank/DDBJ whole genome shotgun (WGS) entry which is preliminary data.</text>
</comment>
<sequence>MGQQLRDTIPAATEHYCIGKWWVWLLRRRKRTVACTGENQQTGRWDCLGTVFDTPAPWQYLVCLHGSGQASLRNCRHLQPTSPDNPPGASPACDNQGDDLSGNSDDWAPTPPPSPTRPRCTVCAPNYLSDYISSPGLP</sequence>
<name>A0A5B7GI92_PORTR</name>
<evidence type="ECO:0000256" key="1">
    <source>
        <dbReference type="SAM" id="MobiDB-lite"/>
    </source>
</evidence>
<gene>
    <name evidence="2" type="ORF">E2C01_051283</name>
</gene>
<keyword evidence="3" id="KW-1185">Reference proteome</keyword>
<evidence type="ECO:0000313" key="3">
    <source>
        <dbReference type="Proteomes" id="UP000324222"/>
    </source>
</evidence>
<dbReference type="AlphaFoldDB" id="A0A5B7GI92"/>
<accession>A0A5B7GI92</accession>
<proteinExistence type="predicted"/>
<feature type="region of interest" description="Disordered" evidence="1">
    <location>
        <begin position="74"/>
        <end position="119"/>
    </location>
</feature>
<evidence type="ECO:0000313" key="2">
    <source>
        <dbReference type="EMBL" id="MPC57306.1"/>
    </source>
</evidence>